<dbReference type="Proteomes" id="UP001566476">
    <property type="component" value="Unassembled WGS sequence"/>
</dbReference>
<proteinExistence type="predicted"/>
<keyword evidence="3" id="KW-1185">Reference proteome</keyword>
<protein>
    <submittedName>
        <fullName evidence="2">Uncharacterized protein</fullName>
    </submittedName>
</protein>
<organism evidence="2 3">
    <name type="scientific">Kineococcus mangrovi</name>
    <dbReference type="NCBI Taxonomy" id="1660183"/>
    <lineage>
        <taxon>Bacteria</taxon>
        <taxon>Bacillati</taxon>
        <taxon>Actinomycetota</taxon>
        <taxon>Actinomycetes</taxon>
        <taxon>Kineosporiales</taxon>
        <taxon>Kineosporiaceae</taxon>
        <taxon>Kineococcus</taxon>
    </lineage>
</organism>
<dbReference type="RefSeq" id="WP_370717187.1">
    <property type="nucleotide sequence ID" value="NZ_JBGGTQ010000001.1"/>
</dbReference>
<gene>
    <name evidence="2" type="ORF">AB2L28_02785</name>
</gene>
<evidence type="ECO:0000313" key="3">
    <source>
        <dbReference type="Proteomes" id="UP001566476"/>
    </source>
</evidence>
<name>A0ABV4HXL2_9ACTN</name>
<evidence type="ECO:0000256" key="1">
    <source>
        <dbReference type="SAM" id="MobiDB-lite"/>
    </source>
</evidence>
<feature type="region of interest" description="Disordered" evidence="1">
    <location>
        <begin position="43"/>
        <end position="64"/>
    </location>
</feature>
<comment type="caution">
    <text evidence="2">The sequence shown here is derived from an EMBL/GenBank/DDBJ whole genome shotgun (WGS) entry which is preliminary data.</text>
</comment>
<reference evidence="2 3" key="1">
    <citation type="submission" date="2024-07" db="EMBL/GenBank/DDBJ databases">
        <authorList>
            <person name="Thanompreechachai J."/>
            <person name="Duangmal K."/>
        </authorList>
    </citation>
    <scope>NUCLEOTIDE SEQUENCE [LARGE SCALE GENOMIC DNA]</scope>
    <source>
        <strain evidence="2 3">TBRC 1896</strain>
    </source>
</reference>
<sequence>MAASPLHRLELRAARLSLRGLQLTLGPYSPSEQAARYRLGWTPRPDWLDESTTDSRPGDVDRPS</sequence>
<dbReference type="EMBL" id="JBGGTQ010000001">
    <property type="protein sequence ID" value="MEZ0491161.1"/>
    <property type="molecule type" value="Genomic_DNA"/>
</dbReference>
<evidence type="ECO:0000313" key="2">
    <source>
        <dbReference type="EMBL" id="MEZ0491161.1"/>
    </source>
</evidence>
<accession>A0ABV4HXL2</accession>